<keyword evidence="2" id="KW-1185">Reference proteome</keyword>
<proteinExistence type="predicted"/>
<name>A0A378QX30_9GAMM</name>
<evidence type="ECO:0000313" key="2">
    <source>
        <dbReference type="Proteomes" id="UP000254065"/>
    </source>
</evidence>
<dbReference type="EMBL" id="UGQB01000004">
    <property type="protein sequence ID" value="STZ07613.1"/>
    <property type="molecule type" value="Genomic_DNA"/>
</dbReference>
<gene>
    <name evidence="1" type="ORF">NCTC12877_00588</name>
</gene>
<organism evidence="1 2">
    <name type="scientific">Moraxella caprae</name>
    <dbReference type="NCBI Taxonomy" id="90240"/>
    <lineage>
        <taxon>Bacteria</taxon>
        <taxon>Pseudomonadati</taxon>
        <taxon>Pseudomonadota</taxon>
        <taxon>Gammaproteobacteria</taxon>
        <taxon>Moraxellales</taxon>
        <taxon>Moraxellaceae</taxon>
        <taxon>Moraxella</taxon>
    </lineage>
</organism>
<reference evidence="1 2" key="1">
    <citation type="submission" date="2018-06" db="EMBL/GenBank/DDBJ databases">
        <authorList>
            <consortium name="Pathogen Informatics"/>
            <person name="Doyle S."/>
        </authorList>
    </citation>
    <scope>NUCLEOTIDE SEQUENCE [LARGE SCALE GENOMIC DNA]</scope>
    <source>
        <strain evidence="1 2">NCTC12877</strain>
    </source>
</reference>
<accession>A0A378QX30</accession>
<sequence>MQHKVNFPKFLSHLCDVESVAVTDDSYIDFLSHLCDVEYRGFVIRPAM</sequence>
<dbReference type="Proteomes" id="UP000254065">
    <property type="component" value="Unassembled WGS sequence"/>
</dbReference>
<evidence type="ECO:0000313" key="1">
    <source>
        <dbReference type="EMBL" id="STZ07613.1"/>
    </source>
</evidence>
<protein>
    <submittedName>
        <fullName evidence="1">Uncharacterized protein</fullName>
    </submittedName>
</protein>
<dbReference type="AlphaFoldDB" id="A0A378QX30"/>